<comment type="subcellular location">
    <subcellularLocation>
        <location evidence="1">Membrane</location>
        <topology evidence="1">Multi-pass membrane protein</topology>
    </subcellularLocation>
</comment>
<dbReference type="PANTHER" id="PTHR33507">
    <property type="entry name" value="INNER MEMBRANE PROTEIN YBBJ"/>
    <property type="match status" value="1"/>
</dbReference>
<dbReference type="InterPro" id="IPR002810">
    <property type="entry name" value="NfeD-like_C"/>
</dbReference>
<keyword evidence="3 5" id="KW-1133">Transmembrane helix</keyword>
<feature type="transmembrane region" description="Helical" evidence="5">
    <location>
        <begin position="46"/>
        <end position="67"/>
    </location>
</feature>
<evidence type="ECO:0000313" key="7">
    <source>
        <dbReference type="EMBL" id="MSS63808.1"/>
    </source>
</evidence>
<feature type="transmembrane region" description="Helical" evidence="5">
    <location>
        <begin position="7"/>
        <end position="40"/>
    </location>
</feature>
<dbReference type="Pfam" id="PF01957">
    <property type="entry name" value="NfeD"/>
    <property type="match status" value="1"/>
</dbReference>
<dbReference type="RefSeq" id="WP_154519220.1">
    <property type="nucleotide sequence ID" value="NZ_VUMT01000010.1"/>
</dbReference>
<comment type="caution">
    <text evidence="7">The sequence shown here is derived from an EMBL/GenBank/DDBJ whole genome shotgun (WGS) entry which is preliminary data.</text>
</comment>
<name>A0A6L5Y041_9FIRM</name>
<dbReference type="AlphaFoldDB" id="A0A6L5Y041"/>
<dbReference type="GO" id="GO:0005886">
    <property type="term" value="C:plasma membrane"/>
    <property type="evidence" value="ECO:0007669"/>
    <property type="project" value="TreeGrafter"/>
</dbReference>
<reference evidence="7 8" key="1">
    <citation type="submission" date="2019-08" db="EMBL/GenBank/DDBJ databases">
        <title>In-depth cultivation of the pig gut microbiome towards novel bacterial diversity and tailored functional studies.</title>
        <authorList>
            <person name="Wylensek D."/>
            <person name="Hitch T.C.A."/>
            <person name="Clavel T."/>
        </authorList>
    </citation>
    <scope>NUCLEOTIDE SEQUENCE [LARGE SCALE GENOMIC DNA]</scope>
    <source>
        <strain evidence="7 8">WCA-693-APC-MOT-I</strain>
    </source>
</reference>
<dbReference type="InterPro" id="IPR012340">
    <property type="entry name" value="NA-bd_OB-fold"/>
</dbReference>
<evidence type="ECO:0000256" key="4">
    <source>
        <dbReference type="ARBA" id="ARBA00023136"/>
    </source>
</evidence>
<evidence type="ECO:0000256" key="5">
    <source>
        <dbReference type="SAM" id="Phobius"/>
    </source>
</evidence>
<gene>
    <name evidence="7" type="ORF">FYJ58_07950</name>
</gene>
<dbReference type="EMBL" id="VUMT01000010">
    <property type="protein sequence ID" value="MSS63808.1"/>
    <property type="molecule type" value="Genomic_DNA"/>
</dbReference>
<evidence type="ECO:0000256" key="3">
    <source>
        <dbReference type="ARBA" id="ARBA00022989"/>
    </source>
</evidence>
<proteinExistence type="predicted"/>
<evidence type="ECO:0000256" key="2">
    <source>
        <dbReference type="ARBA" id="ARBA00022692"/>
    </source>
</evidence>
<dbReference type="Proteomes" id="UP000482209">
    <property type="component" value="Unassembled WGS sequence"/>
</dbReference>
<keyword evidence="2 5" id="KW-0812">Transmembrane</keyword>
<dbReference type="Gene3D" id="2.40.50.140">
    <property type="entry name" value="Nucleic acid-binding proteins"/>
    <property type="match status" value="1"/>
</dbReference>
<evidence type="ECO:0000256" key="1">
    <source>
        <dbReference type="ARBA" id="ARBA00004141"/>
    </source>
</evidence>
<accession>A0A6L5Y041</accession>
<keyword evidence="8" id="KW-1185">Reference proteome</keyword>
<keyword evidence="4 5" id="KW-0472">Membrane</keyword>
<dbReference type="SUPFAM" id="SSF141322">
    <property type="entry name" value="NfeD domain-like"/>
    <property type="match status" value="1"/>
</dbReference>
<evidence type="ECO:0000259" key="6">
    <source>
        <dbReference type="Pfam" id="PF01957"/>
    </source>
</evidence>
<dbReference type="PANTHER" id="PTHR33507:SF3">
    <property type="entry name" value="INNER MEMBRANE PROTEIN YBBJ"/>
    <property type="match status" value="1"/>
</dbReference>
<organism evidence="7 8">
    <name type="scientific">Velocimicrobium porci</name>
    <dbReference type="NCBI Taxonomy" id="2606634"/>
    <lineage>
        <taxon>Bacteria</taxon>
        <taxon>Bacillati</taxon>
        <taxon>Bacillota</taxon>
        <taxon>Clostridia</taxon>
        <taxon>Lachnospirales</taxon>
        <taxon>Lachnospiraceae</taxon>
        <taxon>Velocimicrobium</taxon>
    </lineage>
</organism>
<dbReference type="InterPro" id="IPR052165">
    <property type="entry name" value="Membrane_assoc_protease"/>
</dbReference>
<sequence length="147" mass="16379">MEPVYWLIALVVLLIIEIVTLGLTTIWFAGGALVAFLVAMLGMNTVLQVIVFLAVSFLLLFFTRPIATKYFNGQRIRTNSESLIGQEAKVTAKIDNFNQQGTVVVNGQEWSARTVDDQIIEPGEPVIILEISGVKLIVKEKEEQKWS</sequence>
<evidence type="ECO:0000313" key="8">
    <source>
        <dbReference type="Proteomes" id="UP000482209"/>
    </source>
</evidence>
<protein>
    <submittedName>
        <fullName evidence="7">NfeD family protein</fullName>
    </submittedName>
</protein>
<feature type="domain" description="NfeD-like C-terminal" evidence="6">
    <location>
        <begin position="81"/>
        <end position="139"/>
    </location>
</feature>